<accession>A0A8S4G7R1</accession>
<sequence length="244" mass="26352">MAWRSRHDCLYNYKETIKTGSCLGDLRKLCLSHSLLFTASRLWLWEIRRESSVITWPPGTLARAAGYPGAQNNDGGQPAPARGSDGAPPTSVEASTARLYISRVVPERYRASYPYVIDVDNKEQSSQNNSVHDYADFAKDTGTETRNPSVFVRDEDVRTYPGPEIEGKTPGAAWSDVGSASVVPVTHLDRGNAGAAPTGTQLDRDIVGAVPAPGEVTLQDRGAFEASQCPTGTVRIKGKCVTPD</sequence>
<feature type="region of interest" description="Disordered" evidence="1">
    <location>
        <begin position="65"/>
        <end position="93"/>
    </location>
</feature>
<comment type="caution">
    <text evidence="2">The sequence shown here is derived from an EMBL/GenBank/DDBJ whole genome shotgun (WGS) entry which is preliminary data.</text>
</comment>
<reference evidence="2" key="1">
    <citation type="submission" date="2020-11" db="EMBL/GenBank/DDBJ databases">
        <authorList>
            <person name="Whiteford S."/>
        </authorList>
    </citation>
    <scope>NUCLEOTIDE SEQUENCE</scope>
</reference>
<organism evidence="2 3">
    <name type="scientific">Plutella xylostella</name>
    <name type="common">Diamondback moth</name>
    <name type="synonym">Plutella maculipennis</name>
    <dbReference type="NCBI Taxonomy" id="51655"/>
    <lineage>
        <taxon>Eukaryota</taxon>
        <taxon>Metazoa</taxon>
        <taxon>Ecdysozoa</taxon>
        <taxon>Arthropoda</taxon>
        <taxon>Hexapoda</taxon>
        <taxon>Insecta</taxon>
        <taxon>Pterygota</taxon>
        <taxon>Neoptera</taxon>
        <taxon>Endopterygota</taxon>
        <taxon>Lepidoptera</taxon>
        <taxon>Glossata</taxon>
        <taxon>Ditrysia</taxon>
        <taxon>Yponomeutoidea</taxon>
        <taxon>Plutellidae</taxon>
        <taxon>Plutella</taxon>
    </lineage>
</organism>
<proteinExistence type="predicted"/>
<keyword evidence="3" id="KW-1185">Reference proteome</keyword>
<evidence type="ECO:0000313" key="2">
    <source>
        <dbReference type="EMBL" id="CAG9135914.1"/>
    </source>
</evidence>
<dbReference type="EMBL" id="CAJHNJ030000118">
    <property type="protein sequence ID" value="CAG9135914.1"/>
    <property type="molecule type" value="Genomic_DNA"/>
</dbReference>
<dbReference type="AlphaFoldDB" id="A0A8S4G7R1"/>
<name>A0A8S4G7R1_PLUXY</name>
<dbReference type="Proteomes" id="UP000653454">
    <property type="component" value="Unassembled WGS sequence"/>
</dbReference>
<evidence type="ECO:0000313" key="3">
    <source>
        <dbReference type="Proteomes" id="UP000653454"/>
    </source>
</evidence>
<protein>
    <submittedName>
        <fullName evidence="2">(diamondback moth) hypothetical protein</fullName>
    </submittedName>
</protein>
<gene>
    <name evidence="2" type="ORF">PLXY2_LOCUS14175</name>
</gene>
<evidence type="ECO:0000256" key="1">
    <source>
        <dbReference type="SAM" id="MobiDB-lite"/>
    </source>
</evidence>